<feature type="region of interest" description="Disordered" evidence="1">
    <location>
        <begin position="126"/>
        <end position="177"/>
    </location>
</feature>
<proteinExistence type="predicted"/>
<dbReference type="Proteomes" id="UP000007796">
    <property type="component" value="Unassembled WGS sequence"/>
</dbReference>
<dbReference type="HOGENOM" id="CLU_036650_0_0_1"/>
<sequence>MASSEVDQKFLGRLAKAVEHDNPLLASMLFKILGLSVNLSQQLVLARKQRRRDQSISPQTLELYFHIIWLSREGLVMLEQYVLPVVGQYVELKVLAYKLRASFYHIFVLFYNQPPVSVMGLSTPEIAGSSSNEPTPPRADKGKEIARDDDGTSERSPMQSAHLHEGGPVGPPPGFGPQPPAAFLLPPKDYLPVADEYFRYAVALAEKLLWGSHTLRLSVKTEYSAFLYECKHDFEGSRKLAKDTISDVYEATEGIDNDMFSDACELVTVLGKMMKRGLNTGSSSRTKTSGLPGQTSEIAPPQPPSTQLMSTPPRTTVPPPMPPSTAASAQVMRTDNMPEFI</sequence>
<dbReference type="GeneID" id="25976376"/>
<dbReference type="EMBL" id="GL629735">
    <property type="protein sequence ID" value="EFX05223.1"/>
    <property type="molecule type" value="Genomic_DNA"/>
</dbReference>
<evidence type="ECO:0000313" key="2">
    <source>
        <dbReference type="EMBL" id="EFX05223.1"/>
    </source>
</evidence>
<feature type="compositionally biased region" description="Polar residues" evidence="1">
    <location>
        <begin position="279"/>
        <end position="297"/>
    </location>
</feature>
<keyword evidence="3" id="KW-1185">Reference proteome</keyword>
<name>F0X976_GROCL</name>
<dbReference type="Gene3D" id="1.20.190.20">
    <property type="entry name" value="14-3-3 domain"/>
    <property type="match status" value="1"/>
</dbReference>
<dbReference type="InterPro" id="IPR036815">
    <property type="entry name" value="14-3-3_dom_sf"/>
</dbReference>
<evidence type="ECO:0000313" key="3">
    <source>
        <dbReference type="Proteomes" id="UP000007796"/>
    </source>
</evidence>
<evidence type="ECO:0008006" key="4">
    <source>
        <dbReference type="Google" id="ProtNLM"/>
    </source>
</evidence>
<organism evidence="3">
    <name type="scientific">Grosmannia clavigera (strain kw1407 / UAMH 11150)</name>
    <name type="common">Blue stain fungus</name>
    <name type="synonym">Graphiocladiella clavigera</name>
    <dbReference type="NCBI Taxonomy" id="655863"/>
    <lineage>
        <taxon>Eukaryota</taxon>
        <taxon>Fungi</taxon>
        <taxon>Dikarya</taxon>
        <taxon>Ascomycota</taxon>
        <taxon>Pezizomycotina</taxon>
        <taxon>Sordariomycetes</taxon>
        <taxon>Sordariomycetidae</taxon>
        <taxon>Ophiostomatales</taxon>
        <taxon>Ophiostomataceae</taxon>
        <taxon>Leptographium</taxon>
    </lineage>
</organism>
<dbReference type="SUPFAM" id="SSF48445">
    <property type="entry name" value="14-3-3 protein"/>
    <property type="match status" value="1"/>
</dbReference>
<evidence type="ECO:0000256" key="1">
    <source>
        <dbReference type="SAM" id="MobiDB-lite"/>
    </source>
</evidence>
<gene>
    <name evidence="2" type="ORF">CMQ_3292</name>
</gene>
<dbReference type="RefSeq" id="XP_014174705.1">
    <property type="nucleotide sequence ID" value="XM_014319230.1"/>
</dbReference>
<dbReference type="InParanoid" id="F0X976"/>
<dbReference type="AlphaFoldDB" id="F0X976"/>
<dbReference type="STRING" id="655863.F0X976"/>
<feature type="compositionally biased region" description="Basic and acidic residues" evidence="1">
    <location>
        <begin position="138"/>
        <end position="153"/>
    </location>
</feature>
<accession>F0X976</accession>
<reference evidence="2 3" key="1">
    <citation type="journal article" date="2011" name="Proc. Natl. Acad. Sci. U.S.A.">
        <title>Genome and transcriptome analyses of the mountain pine beetle-fungal symbiont Grosmannia clavigera, a lodgepole pine pathogen.</title>
        <authorList>
            <person name="DiGuistini S."/>
            <person name="Wang Y."/>
            <person name="Liao N.Y."/>
            <person name="Taylor G."/>
            <person name="Tanguay P."/>
            <person name="Feau N."/>
            <person name="Henrissat B."/>
            <person name="Chan S.K."/>
            <person name="Hesse-Orce U."/>
            <person name="Alamouti S.M."/>
            <person name="Tsui C.K.M."/>
            <person name="Docking R.T."/>
            <person name="Levasseur A."/>
            <person name="Haridas S."/>
            <person name="Robertson G."/>
            <person name="Birol I."/>
            <person name="Holt R.A."/>
            <person name="Marra M.A."/>
            <person name="Hamelin R.C."/>
            <person name="Hirst M."/>
            <person name="Jones S.J.M."/>
            <person name="Bohlmann J."/>
            <person name="Breuil C."/>
        </authorList>
    </citation>
    <scope>NUCLEOTIDE SEQUENCE [LARGE SCALE GENOMIC DNA]</scope>
    <source>
        <strain evidence="3">kw1407 / UAMH 11150</strain>
    </source>
</reference>
<dbReference type="eggNOG" id="ENOG502RZWE">
    <property type="taxonomic scope" value="Eukaryota"/>
</dbReference>
<dbReference type="OrthoDB" id="5370350at2759"/>
<feature type="region of interest" description="Disordered" evidence="1">
    <location>
        <begin position="277"/>
        <end position="341"/>
    </location>
</feature>
<protein>
    <recommendedName>
        <fullName evidence="4">14-3-3 protein</fullName>
    </recommendedName>
</protein>